<evidence type="ECO:0000256" key="1">
    <source>
        <dbReference type="SAM" id="MobiDB-lite"/>
    </source>
</evidence>
<proteinExistence type="predicted"/>
<dbReference type="Proteomes" id="UP000800096">
    <property type="component" value="Unassembled WGS sequence"/>
</dbReference>
<feature type="compositionally biased region" description="Basic and acidic residues" evidence="1">
    <location>
        <begin position="74"/>
        <end position="87"/>
    </location>
</feature>
<name>A0A6A5QCG7_AMPQU</name>
<feature type="region of interest" description="Disordered" evidence="1">
    <location>
        <begin position="32"/>
        <end position="160"/>
    </location>
</feature>
<keyword evidence="3" id="KW-1185">Reference proteome</keyword>
<evidence type="ECO:0000313" key="3">
    <source>
        <dbReference type="Proteomes" id="UP000800096"/>
    </source>
</evidence>
<feature type="region of interest" description="Disordered" evidence="1">
    <location>
        <begin position="192"/>
        <end position="254"/>
    </location>
</feature>
<sequence>MSTPVRQPIGAPLQNLGPSSSFLQQLLEEVNGTGGPTVLRDRPISAGTPLSKPSSTASRQASSVWVGGGAIAQEAREKLRAADETRLRKSSIGGNGGKAKGMRPTLSLHTSCLDPPSSASGKSTPSSSPLESSFPGQAGSEQNLEALSSAPSSSEFRDETKTSCLANSIDHTAHFPALDDFAGTDSPHIFCDADPDVSSTPSPTEAPTSAASTTFTNATSMSEDRHGPTTDYRSSSDVAPVRKSGKRALDLPGSPEMLSKKLRTVTLPEHPSCTMGQLESRTSSWRRSIGGDNTSLLLSSSFTERTPAPVGHPNLLGADLYPDLSSFRPQAADSQGMVPRPVTPKRNQARRVPVNECNDYQEAAETPIYARSMHLFDGEDSIYRKDHGDEWRENALCLYCFQWHGNFSKLSKHGYETCGRDDPLESHY</sequence>
<evidence type="ECO:0000313" key="2">
    <source>
        <dbReference type="EMBL" id="KAF1912184.1"/>
    </source>
</evidence>
<dbReference type="EMBL" id="ML979141">
    <property type="protein sequence ID" value="KAF1912184.1"/>
    <property type="molecule type" value="Genomic_DNA"/>
</dbReference>
<protein>
    <submittedName>
        <fullName evidence="2">Uncharacterized protein</fullName>
    </submittedName>
</protein>
<organism evidence="2 3">
    <name type="scientific">Ampelomyces quisqualis</name>
    <name type="common">Powdery mildew agent</name>
    <dbReference type="NCBI Taxonomy" id="50730"/>
    <lineage>
        <taxon>Eukaryota</taxon>
        <taxon>Fungi</taxon>
        <taxon>Dikarya</taxon>
        <taxon>Ascomycota</taxon>
        <taxon>Pezizomycotina</taxon>
        <taxon>Dothideomycetes</taxon>
        <taxon>Pleosporomycetidae</taxon>
        <taxon>Pleosporales</taxon>
        <taxon>Pleosporineae</taxon>
        <taxon>Phaeosphaeriaceae</taxon>
        <taxon>Ampelomyces</taxon>
    </lineage>
</organism>
<feature type="compositionally biased region" description="Low complexity" evidence="1">
    <location>
        <begin position="144"/>
        <end position="154"/>
    </location>
</feature>
<gene>
    <name evidence="2" type="ORF">BDU57DRAFT_542759</name>
</gene>
<feature type="compositionally biased region" description="Polar residues" evidence="1">
    <location>
        <begin position="51"/>
        <end position="63"/>
    </location>
</feature>
<accession>A0A6A5QCG7</accession>
<dbReference type="AlphaFoldDB" id="A0A6A5QCG7"/>
<dbReference type="OrthoDB" id="3688221at2759"/>
<feature type="compositionally biased region" description="Low complexity" evidence="1">
    <location>
        <begin position="198"/>
        <end position="221"/>
    </location>
</feature>
<feature type="compositionally biased region" description="Low complexity" evidence="1">
    <location>
        <begin position="115"/>
        <end position="135"/>
    </location>
</feature>
<reference evidence="2" key="1">
    <citation type="journal article" date="2020" name="Stud. Mycol.">
        <title>101 Dothideomycetes genomes: a test case for predicting lifestyles and emergence of pathogens.</title>
        <authorList>
            <person name="Haridas S."/>
            <person name="Albert R."/>
            <person name="Binder M."/>
            <person name="Bloem J."/>
            <person name="Labutti K."/>
            <person name="Salamov A."/>
            <person name="Andreopoulos B."/>
            <person name="Baker S."/>
            <person name="Barry K."/>
            <person name="Bills G."/>
            <person name="Bluhm B."/>
            <person name="Cannon C."/>
            <person name="Castanera R."/>
            <person name="Culley D."/>
            <person name="Daum C."/>
            <person name="Ezra D."/>
            <person name="Gonzalez J."/>
            <person name="Henrissat B."/>
            <person name="Kuo A."/>
            <person name="Liang C."/>
            <person name="Lipzen A."/>
            <person name="Lutzoni F."/>
            <person name="Magnuson J."/>
            <person name="Mondo S."/>
            <person name="Nolan M."/>
            <person name="Ohm R."/>
            <person name="Pangilinan J."/>
            <person name="Park H.-J."/>
            <person name="Ramirez L."/>
            <person name="Alfaro M."/>
            <person name="Sun H."/>
            <person name="Tritt A."/>
            <person name="Yoshinaga Y."/>
            <person name="Zwiers L.-H."/>
            <person name="Turgeon B."/>
            <person name="Goodwin S."/>
            <person name="Spatafora J."/>
            <person name="Crous P."/>
            <person name="Grigoriev I."/>
        </authorList>
    </citation>
    <scope>NUCLEOTIDE SEQUENCE</scope>
    <source>
        <strain evidence="2">HMLAC05119</strain>
    </source>
</reference>